<dbReference type="Pfam" id="PF19064">
    <property type="entry name" value="DUF5760"/>
    <property type="match status" value="1"/>
</dbReference>
<name>A0A6C0C348_9ZZZZ</name>
<accession>A0A6C0C348</accession>
<evidence type="ECO:0000313" key="1">
    <source>
        <dbReference type="EMBL" id="QHS98189.1"/>
    </source>
</evidence>
<dbReference type="AlphaFoldDB" id="A0A6C0C348"/>
<organism evidence="1">
    <name type="scientific">viral metagenome</name>
    <dbReference type="NCBI Taxonomy" id="1070528"/>
    <lineage>
        <taxon>unclassified sequences</taxon>
        <taxon>metagenomes</taxon>
        <taxon>organismal metagenomes</taxon>
    </lineage>
</organism>
<reference evidence="1" key="1">
    <citation type="journal article" date="2020" name="Nature">
        <title>Giant virus diversity and host interactions through global metagenomics.</title>
        <authorList>
            <person name="Schulz F."/>
            <person name="Roux S."/>
            <person name="Paez-Espino D."/>
            <person name="Jungbluth S."/>
            <person name="Walsh D.A."/>
            <person name="Denef V.J."/>
            <person name="McMahon K.D."/>
            <person name="Konstantinidis K.T."/>
            <person name="Eloe-Fadrosh E.A."/>
            <person name="Kyrpides N.C."/>
            <person name="Woyke T."/>
        </authorList>
    </citation>
    <scope>NUCLEOTIDE SEQUENCE</scope>
    <source>
        <strain evidence="1">GVMAG-M-3300020182-84</strain>
    </source>
</reference>
<dbReference type="EMBL" id="MN739312">
    <property type="protein sequence ID" value="QHS98189.1"/>
    <property type="molecule type" value="Genomic_DNA"/>
</dbReference>
<sequence length="115" mass="13527">MNSLVNSSLTDDTKQWIAIDNQLKILNEQQKQLRAQKHLLSARICNNMEKINSDKMSLNNVIIRKYEKKEYSPLTYTYVDNCLSKIIKNREHVDAILRKIKQERTVKSSFDIKTV</sequence>
<dbReference type="InterPro" id="IPR043918">
    <property type="entry name" value="DUF5760"/>
</dbReference>
<protein>
    <submittedName>
        <fullName evidence="1">Uncharacterized protein</fullName>
    </submittedName>
</protein>
<proteinExistence type="predicted"/>